<dbReference type="Pfam" id="PF00126">
    <property type="entry name" value="HTH_1"/>
    <property type="match status" value="1"/>
</dbReference>
<gene>
    <name evidence="2" type="ORF">Aam_089_070</name>
</gene>
<dbReference type="PANTHER" id="PTHR30432:SF1">
    <property type="entry name" value="DNA-BINDING TRANSCRIPTIONAL DUAL REGULATOR MODE"/>
    <property type="match status" value="1"/>
</dbReference>
<dbReference type="InterPro" id="IPR000847">
    <property type="entry name" value="LysR_HTH_N"/>
</dbReference>
<dbReference type="Proteomes" id="UP000032668">
    <property type="component" value="Unassembled WGS sequence"/>
</dbReference>
<dbReference type="GO" id="GO:0003700">
    <property type="term" value="F:DNA-binding transcription factor activity"/>
    <property type="evidence" value="ECO:0007669"/>
    <property type="project" value="InterPro"/>
</dbReference>
<dbReference type="InterPro" id="IPR051815">
    <property type="entry name" value="Molybdate_resp_trans_reg"/>
</dbReference>
<accession>A0A0D6PHZ7</accession>
<dbReference type="RefSeq" id="WP_048879711.1">
    <property type="nucleotide sequence ID" value="NZ_BAPR01000224.1"/>
</dbReference>
<organism evidence="2 3">
    <name type="scientific">Acidocella aminolytica 101 = DSM 11237</name>
    <dbReference type="NCBI Taxonomy" id="1120923"/>
    <lineage>
        <taxon>Bacteria</taxon>
        <taxon>Pseudomonadati</taxon>
        <taxon>Pseudomonadota</taxon>
        <taxon>Alphaproteobacteria</taxon>
        <taxon>Acetobacterales</taxon>
        <taxon>Acidocellaceae</taxon>
        <taxon>Acidocella</taxon>
    </lineage>
</organism>
<evidence type="ECO:0000313" key="2">
    <source>
        <dbReference type="EMBL" id="GAN81277.1"/>
    </source>
</evidence>
<dbReference type="Gene3D" id="1.10.10.10">
    <property type="entry name" value="Winged helix-like DNA-binding domain superfamily/Winged helix DNA-binding domain"/>
    <property type="match status" value="1"/>
</dbReference>
<evidence type="ECO:0000259" key="1">
    <source>
        <dbReference type="Pfam" id="PF00126"/>
    </source>
</evidence>
<dbReference type="PANTHER" id="PTHR30432">
    <property type="entry name" value="TRANSCRIPTIONAL REGULATOR MODE"/>
    <property type="match status" value="1"/>
</dbReference>
<dbReference type="STRING" id="1120923.SAMN02746095_01342"/>
<dbReference type="SUPFAM" id="SSF46785">
    <property type="entry name" value="Winged helix' DNA-binding domain"/>
    <property type="match status" value="1"/>
</dbReference>
<reference evidence="2 3" key="1">
    <citation type="submission" date="2012-11" db="EMBL/GenBank/DDBJ databases">
        <title>Whole genome sequence of Acidocella aminolytica 101 = DSM 11237.</title>
        <authorList>
            <person name="Azuma Y."/>
            <person name="Higashiura N."/>
            <person name="Hirakawa H."/>
            <person name="Matsushita K."/>
        </authorList>
    </citation>
    <scope>NUCLEOTIDE SEQUENCE [LARGE SCALE GENOMIC DNA]</scope>
    <source>
        <strain evidence="3">101 / DSM 11237</strain>
    </source>
</reference>
<name>A0A0D6PHZ7_9PROT</name>
<evidence type="ECO:0000313" key="3">
    <source>
        <dbReference type="Proteomes" id="UP000032668"/>
    </source>
</evidence>
<dbReference type="EMBL" id="BANC01000087">
    <property type="protein sequence ID" value="GAN81277.1"/>
    <property type="molecule type" value="Genomic_DNA"/>
</dbReference>
<sequence>MAEDQTLKLRLRLNSAQGVVMGPGRAELLASIAETGSIAAAGRRMGMSYKRAWNLVESLNNSFTAPLVETAKGGASHGGARLTALGEELLAAYHALESAALHAGADALKRFDAVLAVPPTRNPR</sequence>
<keyword evidence="3" id="KW-1185">Reference proteome</keyword>
<protein>
    <submittedName>
        <fullName evidence="2">Transcriptional regulator for molybdenum transport LysR/ModE/MopA</fullName>
    </submittedName>
</protein>
<comment type="caution">
    <text evidence="2">The sequence shown here is derived from an EMBL/GenBank/DDBJ whole genome shotgun (WGS) entry which is preliminary data.</text>
</comment>
<dbReference type="AlphaFoldDB" id="A0A0D6PHZ7"/>
<feature type="domain" description="HTH lysR-type" evidence="1">
    <location>
        <begin position="27"/>
        <end position="87"/>
    </location>
</feature>
<dbReference type="InterPro" id="IPR036390">
    <property type="entry name" value="WH_DNA-bd_sf"/>
</dbReference>
<dbReference type="InterPro" id="IPR036388">
    <property type="entry name" value="WH-like_DNA-bd_sf"/>
</dbReference>
<dbReference type="OrthoDB" id="9800709at2"/>
<proteinExistence type="predicted"/>